<accession>A0A246S364</accession>
<keyword evidence="4 7" id="KW-0812">Transmembrane</keyword>
<evidence type="ECO:0000256" key="2">
    <source>
        <dbReference type="ARBA" id="ARBA00022475"/>
    </source>
</evidence>
<keyword evidence="5 7" id="KW-1133">Transmembrane helix</keyword>
<evidence type="ECO:0000256" key="4">
    <source>
        <dbReference type="ARBA" id="ARBA00022692"/>
    </source>
</evidence>
<dbReference type="OrthoDB" id="8627919at2"/>
<dbReference type="NCBIfam" id="TIGR00786">
    <property type="entry name" value="dctM"/>
    <property type="match status" value="1"/>
</dbReference>
<evidence type="ECO:0000256" key="3">
    <source>
        <dbReference type="ARBA" id="ARBA00022519"/>
    </source>
</evidence>
<feature type="transmembrane region" description="Helical" evidence="7">
    <location>
        <begin position="135"/>
        <end position="157"/>
    </location>
</feature>
<sequence>MLLTIALVFVLLLLIGVPIGFGMGLAATIAIWLDGSYPLLIIGHKMVNAISSFSLVAVPLFILAGALAGETSIAQRLVRFADAIVGHIRGGLGQVNVAASMFFGGISGSAVADTAALGSLMVPPMERQGYTREDAGAITICSSTIGVLIPPSIPMVLYGITVGESVGQLFLAGIVPGLLVGLMLMAAVFTMAKRKKWPRREQRATRRELWESFKSAFLSLLLPIFLLGAIVSGLTTATEAGVIGVIYALLLGGVIYRDQTLMQMWKVLVNSAINTAVPLFILATTSVTAWIVAVERYPATLVTLFETGGYGPWTIILLIILFLLVVGMFMDLVPALVLFAPILLPVAEAAGYDSVHFGIIMIMTLGIGLVTPPVGNCIYLGSVIARVGVGRLSIASLPFLAVNMLALCLVAFWPWLTLALPKLFY</sequence>
<comment type="subunit">
    <text evidence="7">The complex comprises the extracytoplasmic solute receptor protein and the two transmembrane proteins.</text>
</comment>
<comment type="function">
    <text evidence="7">Part of the tripartite ATP-independent periplasmic (TRAP) transport system.</text>
</comment>
<dbReference type="InterPro" id="IPR004681">
    <property type="entry name" value="TRAP_DctM"/>
</dbReference>
<dbReference type="AlphaFoldDB" id="A0A246S364"/>
<dbReference type="Proteomes" id="UP000197334">
    <property type="component" value="Unassembled WGS sequence"/>
</dbReference>
<evidence type="ECO:0000256" key="7">
    <source>
        <dbReference type="RuleBase" id="RU369079"/>
    </source>
</evidence>
<dbReference type="GO" id="GO:0022857">
    <property type="term" value="F:transmembrane transporter activity"/>
    <property type="evidence" value="ECO:0007669"/>
    <property type="project" value="UniProtKB-UniRule"/>
</dbReference>
<feature type="transmembrane region" description="Helical" evidence="7">
    <location>
        <begin position="313"/>
        <end position="343"/>
    </location>
</feature>
<feature type="transmembrane region" description="Helical" evidence="7">
    <location>
        <begin position="355"/>
        <end position="374"/>
    </location>
</feature>
<feature type="domain" description="TRAP C4-dicarboxylate transport system permease DctM subunit" evidence="8">
    <location>
        <begin position="8"/>
        <end position="416"/>
    </location>
</feature>
<feature type="transmembrane region" description="Helical" evidence="7">
    <location>
        <begin position="394"/>
        <end position="416"/>
    </location>
</feature>
<evidence type="ECO:0000313" key="9">
    <source>
        <dbReference type="EMBL" id="OWV30607.1"/>
    </source>
</evidence>
<comment type="caution">
    <text evidence="7">Lacks conserved residue(s) required for the propagation of feature annotation.</text>
</comment>
<dbReference type="RefSeq" id="WP_088699270.1">
    <property type="nucleotide sequence ID" value="NZ_JPUA01000014.1"/>
</dbReference>
<keyword evidence="7" id="KW-0813">Transport</keyword>
<evidence type="ECO:0000256" key="1">
    <source>
        <dbReference type="ARBA" id="ARBA00004429"/>
    </source>
</evidence>
<dbReference type="PIRSF" id="PIRSF006066">
    <property type="entry name" value="HI0050"/>
    <property type="match status" value="1"/>
</dbReference>
<proteinExistence type="inferred from homology"/>
<feature type="transmembrane region" description="Helical" evidence="7">
    <location>
        <begin position="169"/>
        <end position="192"/>
    </location>
</feature>
<keyword evidence="2" id="KW-1003">Cell membrane</keyword>
<dbReference type="EMBL" id="JPUA01000014">
    <property type="protein sequence ID" value="OWV30607.1"/>
    <property type="molecule type" value="Genomic_DNA"/>
</dbReference>
<feature type="transmembrane region" description="Helical" evidence="7">
    <location>
        <begin position="240"/>
        <end position="256"/>
    </location>
</feature>
<feature type="transmembrane region" description="Helical" evidence="7">
    <location>
        <begin position="268"/>
        <end position="293"/>
    </location>
</feature>
<feature type="transmembrane region" description="Helical" evidence="7">
    <location>
        <begin position="50"/>
        <end position="69"/>
    </location>
</feature>
<dbReference type="PANTHER" id="PTHR33362:SF2">
    <property type="entry name" value="TRAP TRANSPORTER LARGE PERMEASE PROTEIN"/>
    <property type="match status" value="1"/>
</dbReference>
<comment type="subcellular location">
    <subcellularLocation>
        <location evidence="1 7">Cell inner membrane</location>
        <topology evidence="1 7">Multi-pass membrane protein</topology>
    </subcellularLocation>
</comment>
<keyword evidence="3 7" id="KW-0997">Cell inner membrane</keyword>
<comment type="caution">
    <text evidence="9">The sequence shown here is derived from an EMBL/GenBank/DDBJ whole genome shotgun (WGS) entry which is preliminary data.</text>
</comment>
<gene>
    <name evidence="9" type="ORF">JI62_05840</name>
</gene>
<keyword evidence="6 7" id="KW-0472">Membrane</keyword>
<organism evidence="9 10">
    <name type="scientific">Halomonas campaniensis</name>
    <dbReference type="NCBI Taxonomy" id="213554"/>
    <lineage>
        <taxon>Bacteria</taxon>
        <taxon>Pseudomonadati</taxon>
        <taxon>Pseudomonadota</taxon>
        <taxon>Gammaproteobacteria</taxon>
        <taxon>Oceanospirillales</taxon>
        <taxon>Halomonadaceae</taxon>
        <taxon>Halomonas</taxon>
    </lineage>
</organism>
<dbReference type="PANTHER" id="PTHR33362">
    <property type="entry name" value="SIALIC ACID TRAP TRANSPORTER PERMEASE PROTEIN SIAT-RELATED"/>
    <property type="match status" value="1"/>
</dbReference>
<feature type="transmembrane region" description="Helical" evidence="7">
    <location>
        <begin position="213"/>
        <end position="234"/>
    </location>
</feature>
<dbReference type="GO" id="GO:0005886">
    <property type="term" value="C:plasma membrane"/>
    <property type="evidence" value="ECO:0007669"/>
    <property type="project" value="UniProtKB-SubCell"/>
</dbReference>
<name>A0A246S364_9GAMM</name>
<evidence type="ECO:0000313" key="10">
    <source>
        <dbReference type="Proteomes" id="UP000197334"/>
    </source>
</evidence>
<evidence type="ECO:0000256" key="5">
    <source>
        <dbReference type="ARBA" id="ARBA00022989"/>
    </source>
</evidence>
<comment type="similarity">
    <text evidence="7">Belongs to the TRAP transporter large permease family.</text>
</comment>
<dbReference type="InterPro" id="IPR010656">
    <property type="entry name" value="DctM"/>
</dbReference>
<protein>
    <recommendedName>
        <fullName evidence="7">TRAP transporter large permease protein</fullName>
    </recommendedName>
</protein>
<keyword evidence="10" id="KW-1185">Reference proteome</keyword>
<evidence type="ECO:0000259" key="8">
    <source>
        <dbReference type="Pfam" id="PF06808"/>
    </source>
</evidence>
<evidence type="ECO:0000256" key="6">
    <source>
        <dbReference type="ARBA" id="ARBA00023136"/>
    </source>
</evidence>
<reference evidence="9 10" key="1">
    <citation type="submission" date="2014-08" db="EMBL/GenBank/DDBJ databases">
        <title>Draft genome sequence of a novel L-asparaginase producing marine bacterium, Halomonas campaniensis.</title>
        <authorList>
            <person name="Sundarakrishnan B."/>
            <person name="Moushumi Priya A."/>
            <person name="Raman G."/>
            <person name="Sakthivel N."/>
            <person name="Park S."/>
            <person name="Jayachandran S."/>
        </authorList>
    </citation>
    <scope>NUCLEOTIDE SEQUENCE [LARGE SCALE GENOMIC DNA]</scope>
    <source>
        <strain evidence="9 10">SK03</strain>
    </source>
</reference>
<dbReference type="Pfam" id="PF06808">
    <property type="entry name" value="DctM"/>
    <property type="match status" value="1"/>
</dbReference>